<protein>
    <recommendedName>
        <fullName evidence="3">Protein kinase domain-containing protein</fullName>
    </recommendedName>
</protein>
<proteinExistence type="predicted"/>
<gene>
    <name evidence="1" type="ORF">M5X09_28590</name>
</gene>
<evidence type="ECO:0000313" key="2">
    <source>
        <dbReference type="Proteomes" id="UP001207626"/>
    </source>
</evidence>
<evidence type="ECO:0000313" key="1">
    <source>
        <dbReference type="EMBL" id="MCY9523556.1"/>
    </source>
</evidence>
<comment type="caution">
    <text evidence="1">The sequence shown here is derived from an EMBL/GenBank/DDBJ whole genome shotgun (WGS) entry which is preliminary data.</text>
</comment>
<reference evidence="1 2" key="1">
    <citation type="submission" date="2022-05" db="EMBL/GenBank/DDBJ databases">
        <title>Genome Sequencing of Bee-Associated Microbes.</title>
        <authorList>
            <person name="Dunlap C."/>
        </authorList>
    </citation>
    <scope>NUCLEOTIDE SEQUENCE [LARGE SCALE GENOMIC DNA]</scope>
    <source>
        <strain evidence="1 2">NRRL NRS-1438</strain>
    </source>
</reference>
<dbReference type="Gene3D" id="1.10.510.10">
    <property type="entry name" value="Transferase(Phosphotransferase) domain 1"/>
    <property type="match status" value="1"/>
</dbReference>
<dbReference type="RefSeq" id="WP_268601782.1">
    <property type="nucleotide sequence ID" value="NZ_JAMDLV010000056.1"/>
</dbReference>
<accession>A0ABT4E1T8</accession>
<keyword evidence="2" id="KW-1185">Reference proteome</keyword>
<name>A0ABT4E1T8_9BACL</name>
<organism evidence="1 2">
    <name type="scientific">Paenibacillus apiarius</name>
    <dbReference type="NCBI Taxonomy" id="46240"/>
    <lineage>
        <taxon>Bacteria</taxon>
        <taxon>Bacillati</taxon>
        <taxon>Bacillota</taxon>
        <taxon>Bacilli</taxon>
        <taxon>Bacillales</taxon>
        <taxon>Paenibacillaceae</taxon>
        <taxon>Paenibacillus</taxon>
    </lineage>
</organism>
<sequence length="164" mass="19281">MVNSIYVAPEQFDRLGEATKQSDIYSLGKLLYFVITGKDPLIINSTVKFRALIEKAVQEDPADRHNDIEEFIEQYERLKGLYLKTIKAPKYQTMKQYLESNKSAIDWWEFHRFVLDAKIIDHVFSDYLHPIVQLLNWDNERLAEYISVVNESINDFLSAVSIFR</sequence>
<dbReference type="Proteomes" id="UP001207626">
    <property type="component" value="Unassembled WGS sequence"/>
</dbReference>
<dbReference type="InterPro" id="IPR011009">
    <property type="entry name" value="Kinase-like_dom_sf"/>
</dbReference>
<dbReference type="SUPFAM" id="SSF56112">
    <property type="entry name" value="Protein kinase-like (PK-like)"/>
    <property type="match status" value="1"/>
</dbReference>
<dbReference type="EMBL" id="JAMDLW010000081">
    <property type="protein sequence ID" value="MCY9523556.1"/>
    <property type="molecule type" value="Genomic_DNA"/>
</dbReference>
<evidence type="ECO:0008006" key="3">
    <source>
        <dbReference type="Google" id="ProtNLM"/>
    </source>
</evidence>